<dbReference type="PANTHER" id="PTHR33525:SF4">
    <property type="entry name" value="CYCLIC DI-GMP PHOSPHODIESTERASE CDGJ"/>
    <property type="match status" value="1"/>
</dbReference>
<evidence type="ECO:0000259" key="1">
    <source>
        <dbReference type="PROSITE" id="PS51833"/>
    </source>
</evidence>
<evidence type="ECO:0000313" key="2">
    <source>
        <dbReference type="EMBL" id="RZT90304.1"/>
    </source>
</evidence>
<dbReference type="EMBL" id="SHKM01000001">
    <property type="protein sequence ID" value="RZT90304.1"/>
    <property type="molecule type" value="Genomic_DNA"/>
</dbReference>
<proteinExistence type="predicted"/>
<dbReference type="Proteomes" id="UP000292136">
    <property type="component" value="Unassembled WGS sequence"/>
</dbReference>
<dbReference type="InterPro" id="IPR052340">
    <property type="entry name" value="RNase_Y/CdgJ"/>
</dbReference>
<dbReference type="RefSeq" id="WP_130458788.1">
    <property type="nucleotide sequence ID" value="NZ_SHKM01000001.1"/>
</dbReference>
<dbReference type="InterPro" id="IPR013976">
    <property type="entry name" value="HDOD"/>
</dbReference>
<name>A0ABY0ISP3_9RHOO</name>
<comment type="caution">
    <text evidence="2">The sequence shown here is derived from an EMBL/GenBank/DDBJ whole genome shotgun (WGS) entry which is preliminary data.</text>
</comment>
<keyword evidence="3" id="KW-1185">Reference proteome</keyword>
<dbReference type="PANTHER" id="PTHR33525">
    <property type="match status" value="1"/>
</dbReference>
<organism evidence="2 3">
    <name type="scientific">Azospira oryzae</name>
    <dbReference type="NCBI Taxonomy" id="146939"/>
    <lineage>
        <taxon>Bacteria</taxon>
        <taxon>Pseudomonadati</taxon>
        <taxon>Pseudomonadota</taxon>
        <taxon>Betaproteobacteria</taxon>
        <taxon>Rhodocyclales</taxon>
        <taxon>Rhodocyclaceae</taxon>
        <taxon>Azospira</taxon>
    </lineage>
</organism>
<protein>
    <submittedName>
        <fullName evidence="2">EAL and modified HD-GYP domain-containing signal transduction protein</fullName>
    </submittedName>
</protein>
<sequence length="399" mass="42801">MTSATLSCLRPLLDVNQAWSALELGPRGIGLAASSQLFAHGQNQPQPSPLPWLVPLSGTDLNHSGLARQLPPQQVSLLLPAEVWLDAAGAARCQELAKQGYRLGADVDSAPALEQCAEAGAQLLRLDAATAREQVSPVLLNRLKEKGLTLVADGVSSHDLFVWCGARGFTLMSGEFVPQPEECPTSPADPTKLRLLKLLSLIVQDADTREIEEMIKQEPKLSYNLLRLVNSVSVGATTKITSFAQAITLLGRRQLQRWLQLLIYANQFNAGSQPNPLMPQAALRGRLVELIALAAHPEAAEDTDFHDCAYMAGAFSLLDVLLHLPMDSVLAALPLADEVAEAVGRHQGPLGDALSLVESLERGLPAPDAALLEKLRLRGDALGQLQVDALAWVSHIDVA</sequence>
<dbReference type="Pfam" id="PF08668">
    <property type="entry name" value="HDOD"/>
    <property type="match status" value="1"/>
</dbReference>
<feature type="domain" description="HDOD" evidence="1">
    <location>
        <begin position="185"/>
        <end position="381"/>
    </location>
</feature>
<accession>A0ABY0ISP3</accession>
<gene>
    <name evidence="2" type="ORF">EV678_1116</name>
</gene>
<dbReference type="SUPFAM" id="SSF109604">
    <property type="entry name" value="HD-domain/PDEase-like"/>
    <property type="match status" value="1"/>
</dbReference>
<dbReference type="PROSITE" id="PS51833">
    <property type="entry name" value="HDOD"/>
    <property type="match status" value="1"/>
</dbReference>
<evidence type="ECO:0000313" key="3">
    <source>
        <dbReference type="Proteomes" id="UP000292136"/>
    </source>
</evidence>
<reference evidence="2 3" key="1">
    <citation type="submission" date="2019-02" db="EMBL/GenBank/DDBJ databases">
        <title>Genomic Encyclopedia of Type Strains, Phase IV (KMG-IV): sequencing the most valuable type-strain genomes for metagenomic binning, comparative biology and taxonomic classification.</title>
        <authorList>
            <person name="Goeker M."/>
        </authorList>
    </citation>
    <scope>NUCLEOTIDE SEQUENCE [LARGE SCALE GENOMIC DNA]</scope>
    <source>
        <strain evidence="2 3">DSM 21223</strain>
    </source>
</reference>
<dbReference type="Gene3D" id="1.10.3210.10">
    <property type="entry name" value="Hypothetical protein af1432"/>
    <property type="match status" value="1"/>
</dbReference>